<evidence type="ECO:0000313" key="4">
    <source>
        <dbReference type="EMBL" id="MDQ0162597.1"/>
    </source>
</evidence>
<dbReference type="CDD" id="cd12797">
    <property type="entry name" value="M23_peptidase"/>
    <property type="match status" value="1"/>
</dbReference>
<gene>
    <name evidence="4" type="ORF">J2S06_001674</name>
</gene>
<feature type="compositionally biased region" description="Basic and acidic residues" evidence="1">
    <location>
        <begin position="254"/>
        <end position="268"/>
    </location>
</feature>
<feature type="compositionally biased region" description="Acidic residues" evidence="1">
    <location>
        <begin position="234"/>
        <end position="245"/>
    </location>
</feature>
<protein>
    <submittedName>
        <fullName evidence="4">Stage II sporulation protein Q</fullName>
    </submittedName>
</protein>
<reference evidence="4 5" key="1">
    <citation type="submission" date="2023-07" db="EMBL/GenBank/DDBJ databases">
        <title>Genomic Encyclopedia of Type Strains, Phase IV (KMG-IV): sequencing the most valuable type-strain genomes for metagenomic binning, comparative biology and taxonomic classification.</title>
        <authorList>
            <person name="Goeker M."/>
        </authorList>
    </citation>
    <scope>NUCLEOTIDE SEQUENCE [LARGE SCALE GENOMIC DNA]</scope>
    <source>
        <strain evidence="4 5">DSM 19092</strain>
    </source>
</reference>
<feature type="transmembrane region" description="Helical" evidence="2">
    <location>
        <begin position="23"/>
        <end position="43"/>
    </location>
</feature>
<organism evidence="4 5">
    <name type="scientific">Aeribacillus alveayuensis</name>
    <dbReference type="NCBI Taxonomy" id="279215"/>
    <lineage>
        <taxon>Bacteria</taxon>
        <taxon>Bacillati</taxon>
        <taxon>Bacillota</taxon>
        <taxon>Bacilli</taxon>
        <taxon>Bacillales</taxon>
        <taxon>Bacillaceae</taxon>
        <taxon>Aeribacillus</taxon>
    </lineage>
</organism>
<dbReference type="InterPro" id="IPR011055">
    <property type="entry name" value="Dup_hybrid_motif"/>
</dbReference>
<dbReference type="InterPro" id="IPR050570">
    <property type="entry name" value="Cell_wall_metabolism_enzyme"/>
</dbReference>
<dbReference type="PANTHER" id="PTHR21666:SF291">
    <property type="entry name" value="STAGE II SPORULATION PROTEIN Q"/>
    <property type="match status" value="1"/>
</dbReference>
<keyword evidence="2" id="KW-0812">Transmembrane</keyword>
<dbReference type="SUPFAM" id="SSF51261">
    <property type="entry name" value="Duplicated hybrid motif"/>
    <property type="match status" value="1"/>
</dbReference>
<evidence type="ECO:0000313" key="5">
    <source>
        <dbReference type="Proteomes" id="UP001225646"/>
    </source>
</evidence>
<accession>A0ABT9VNN7</accession>
<evidence type="ECO:0000259" key="3">
    <source>
        <dbReference type="Pfam" id="PF01551"/>
    </source>
</evidence>
<evidence type="ECO:0000256" key="2">
    <source>
        <dbReference type="SAM" id="Phobius"/>
    </source>
</evidence>
<dbReference type="Pfam" id="PF01551">
    <property type="entry name" value="Peptidase_M23"/>
    <property type="match status" value="1"/>
</dbReference>
<dbReference type="Proteomes" id="UP001225646">
    <property type="component" value="Unassembled WGS sequence"/>
</dbReference>
<feature type="region of interest" description="Disordered" evidence="1">
    <location>
        <begin position="227"/>
        <end position="289"/>
    </location>
</feature>
<dbReference type="Gene3D" id="2.70.70.10">
    <property type="entry name" value="Glucose Permease (Domain IIA)"/>
    <property type="match status" value="1"/>
</dbReference>
<dbReference type="PANTHER" id="PTHR21666">
    <property type="entry name" value="PEPTIDASE-RELATED"/>
    <property type="match status" value="1"/>
</dbReference>
<evidence type="ECO:0000256" key="1">
    <source>
        <dbReference type="SAM" id="MobiDB-lite"/>
    </source>
</evidence>
<sequence length="289" mass="32572">MREEEKKRTSQGSKFQQFFRKRWVFPAIYLLSATVILTAVLWYQAVRNDVSEQSMDSTDVSYHDEPSVEVNRSVENFKMPAIDPDAVQVVTKFYDFEASAEDQEAALVFYNNTYHPNQGIDIAREDGKPFEVVASLSGTVTKAEKDPILGHVIEIEHDDNLVTIYQSLSELKVKQGDKVEQGQVIGQAGKNQFNAEAGVHAHFEIRKDGKAYNPLNYMEKPMTSLTEQTAADGASDEENLMEENETTPSEENLTEEKETTPSEEKQPTNEENSNPNENEPEASLHSKNS</sequence>
<keyword evidence="2" id="KW-1133">Transmembrane helix</keyword>
<dbReference type="RefSeq" id="WP_419151985.1">
    <property type="nucleotide sequence ID" value="NZ_JAUSTR010000005.1"/>
</dbReference>
<comment type="caution">
    <text evidence="4">The sequence shown here is derived from an EMBL/GenBank/DDBJ whole genome shotgun (WGS) entry which is preliminary data.</text>
</comment>
<keyword evidence="2" id="KW-0472">Membrane</keyword>
<dbReference type="EMBL" id="JAUSTR010000005">
    <property type="protein sequence ID" value="MDQ0162597.1"/>
    <property type="molecule type" value="Genomic_DNA"/>
</dbReference>
<feature type="domain" description="M23ase beta-sheet core" evidence="3">
    <location>
        <begin position="116"/>
        <end position="214"/>
    </location>
</feature>
<keyword evidence="5" id="KW-1185">Reference proteome</keyword>
<name>A0ABT9VNN7_9BACI</name>
<proteinExistence type="predicted"/>
<dbReference type="InterPro" id="IPR016047">
    <property type="entry name" value="M23ase_b-sheet_dom"/>
</dbReference>